<comment type="catalytic activity">
    <reaction evidence="6">
        <text>3',3'-c-di-AMP + H2O = 5'-O-phosphonoadenylyl-(3'-&gt;5')-adenosine + H(+)</text>
        <dbReference type="Rhea" id="RHEA:54420"/>
        <dbReference type="ChEBI" id="CHEBI:15377"/>
        <dbReference type="ChEBI" id="CHEBI:15378"/>
        <dbReference type="ChEBI" id="CHEBI:71500"/>
        <dbReference type="ChEBI" id="CHEBI:138171"/>
    </reaction>
</comment>
<evidence type="ECO:0000256" key="1">
    <source>
        <dbReference type="ARBA" id="ARBA00004651"/>
    </source>
</evidence>
<keyword evidence="11" id="KW-1185">Reference proteome</keyword>
<dbReference type="GO" id="GO:0005886">
    <property type="term" value="C:plasma membrane"/>
    <property type="evidence" value="ECO:0007669"/>
    <property type="project" value="UniProtKB-SubCell"/>
</dbReference>
<keyword evidence="2 6" id="KW-1003">Cell membrane</keyword>
<evidence type="ECO:0000256" key="4">
    <source>
        <dbReference type="ARBA" id="ARBA00022989"/>
    </source>
</evidence>
<dbReference type="Proteomes" id="UP000295504">
    <property type="component" value="Unassembled WGS sequence"/>
</dbReference>
<feature type="binding site" evidence="7">
    <location>
        <position position="355"/>
    </location>
    <ligand>
        <name>Mn(2+)</name>
        <dbReference type="ChEBI" id="CHEBI:29035"/>
        <label>1</label>
    </ligand>
</feature>
<proteinExistence type="inferred from homology"/>
<dbReference type="InterPro" id="IPR051319">
    <property type="entry name" value="Oligoribo/pAp-PDE_c-di-AMP_PDE"/>
</dbReference>
<keyword evidence="4 8" id="KW-1133">Transmembrane helix</keyword>
<dbReference type="PIRSF" id="PIRSF026583">
    <property type="entry name" value="YybT"/>
    <property type="match status" value="1"/>
</dbReference>
<protein>
    <recommendedName>
        <fullName evidence="6">Cyclic-di-AMP phosphodiesterase</fullName>
        <ecNumber evidence="6">3.1.4.-</ecNumber>
    </recommendedName>
</protein>
<dbReference type="Gene3D" id="3.10.310.30">
    <property type="match status" value="1"/>
</dbReference>
<keyword evidence="7" id="KW-0479">Metal-binding</keyword>
<keyword evidence="5 6" id="KW-0472">Membrane</keyword>
<dbReference type="FunFam" id="3.90.1640.10:FF:000002">
    <property type="entry name" value="Cyclic-di-AMP phosphodiesterase"/>
    <property type="match status" value="1"/>
</dbReference>
<keyword evidence="7" id="KW-0464">Manganese</keyword>
<feature type="binding site" evidence="7">
    <location>
        <position position="428"/>
    </location>
    <ligand>
        <name>Mn(2+)</name>
        <dbReference type="ChEBI" id="CHEBI:29035"/>
        <label>1</label>
    </ligand>
</feature>
<dbReference type="Pfam" id="PF02272">
    <property type="entry name" value="DHHA1"/>
    <property type="match status" value="1"/>
</dbReference>
<feature type="domain" description="GGDEF" evidence="9">
    <location>
        <begin position="184"/>
        <end position="312"/>
    </location>
</feature>
<comment type="cofactor">
    <cofactor evidence="7">
        <name>Mn(2+)</name>
        <dbReference type="ChEBI" id="CHEBI:29035"/>
    </cofactor>
    <text evidence="7">For phosphodiesterase activity, probably binds 2 Mn(2+) per subunit.</text>
</comment>
<accession>A0A4R2TFB7</accession>
<feature type="binding site" evidence="7">
    <location>
        <position position="452"/>
    </location>
    <ligand>
        <name>Mn(2+)</name>
        <dbReference type="ChEBI" id="CHEBI:29035"/>
        <label>2</label>
    </ligand>
</feature>
<sequence length="665" mass="75621">MNSKKFFKLLVPDTRIYLIITTVLTGIIAYYNPYISIIGIFLLAYLIYYNLKVTNIRREEWTRYIEDLSADIDSATKQAILNLPMPLTIVEIDGTITWYNPKFLELVQKSDLLENNIEEIINNFDLRKVIRQKSEDNLVINNRSFKVLHNVIKLPKEHSSNFIIMLYWIETTDFENLKKTMNQEKIVAINVQIDNFDEVMQNTEDAFRPLVIAEIDHRINIWVNKLNGIIRKHAQDKFVVILENRYLEKAESKKFEILDEIREINMGNKIPITLSIGVGAQGTNLIQTFEFSNTARDIALGRGGDQAAVKMNDKISFYGGKTKAVEKSTKVRARVISHALKQLIEQSENVLIMGHKYADLDAFGSSLGIYRAVKNRGKEAHIILSESNPAIETLLNRILLEEEYKRNIIGFDEANARVRDNTLLVVVDTHRPSFTEHPSILNRTNKIVLIDHHRRGTEYIQNTVLNYHETYASSTSELVTELLYYMDDKINIKPIEAEALMAGIAVDTKNFTFKTGVRTFEAASMLKRAGADTTAVKQLFQDDFETVRLKSEVVKNAKTYKEVIAISCFEEQTRGAQLIAAQASDELIGIRGIRASFVLGRKNDKIIISGRSMGDINVQVILEKLGGGGHLTIAGAQLEGFTLEEALKTLENTIDEYFINEGEEI</sequence>
<evidence type="ECO:0000256" key="7">
    <source>
        <dbReference type="PIRSR" id="PIRSR026583-50"/>
    </source>
</evidence>
<comment type="caution">
    <text evidence="10">The sequence shown here is derived from an EMBL/GenBank/DDBJ whole genome shotgun (WGS) entry which is preliminary data.</text>
</comment>
<dbReference type="InterPro" id="IPR049553">
    <property type="entry name" value="GdpP-like_PAS"/>
</dbReference>
<feature type="binding site" evidence="7">
    <location>
        <position position="428"/>
    </location>
    <ligand>
        <name>Mn(2+)</name>
        <dbReference type="ChEBI" id="CHEBI:29035"/>
        <label>2</label>
    </ligand>
</feature>
<feature type="binding site" evidence="7">
    <location>
        <position position="359"/>
    </location>
    <ligand>
        <name>Mn(2+)</name>
        <dbReference type="ChEBI" id="CHEBI:29035"/>
        <label>1</label>
    </ligand>
</feature>
<dbReference type="InterPro" id="IPR038763">
    <property type="entry name" value="DHH_sf"/>
</dbReference>
<dbReference type="AlphaFoldDB" id="A0A4R2TFB7"/>
<dbReference type="InterPro" id="IPR001667">
    <property type="entry name" value="DDH_dom"/>
</dbReference>
<evidence type="ECO:0000256" key="2">
    <source>
        <dbReference type="ARBA" id="ARBA00022475"/>
    </source>
</evidence>
<dbReference type="GO" id="GO:0046872">
    <property type="term" value="F:metal ion binding"/>
    <property type="evidence" value="ECO:0007669"/>
    <property type="project" value="UniProtKB-KW"/>
</dbReference>
<evidence type="ECO:0000256" key="6">
    <source>
        <dbReference type="PIRNR" id="PIRNR026583"/>
    </source>
</evidence>
<dbReference type="GO" id="GO:0016787">
    <property type="term" value="F:hydrolase activity"/>
    <property type="evidence" value="ECO:0007669"/>
    <property type="project" value="UniProtKB-UniRule"/>
</dbReference>
<evidence type="ECO:0000256" key="3">
    <source>
        <dbReference type="ARBA" id="ARBA00022692"/>
    </source>
</evidence>
<dbReference type="InterPro" id="IPR014528">
    <property type="entry name" value="GdpP/PdeA"/>
</dbReference>
<dbReference type="EMBL" id="SLYC01000017">
    <property type="protein sequence ID" value="TCQ02260.1"/>
    <property type="molecule type" value="Genomic_DNA"/>
</dbReference>
<dbReference type="Gene3D" id="3.30.70.270">
    <property type="match status" value="1"/>
</dbReference>
<dbReference type="RefSeq" id="WP_132848502.1">
    <property type="nucleotide sequence ID" value="NZ_SLYC01000017.1"/>
</dbReference>
<comment type="function">
    <text evidence="6">Has phosphodiesterase (PDE) activity against cyclic-di-AMP (c-di-AMP).</text>
</comment>
<dbReference type="OrthoDB" id="9759476at2"/>
<feature type="binding site" evidence="7">
    <location>
        <position position="507"/>
    </location>
    <ligand>
        <name>Mn(2+)</name>
        <dbReference type="ChEBI" id="CHEBI:29035"/>
        <label>2</label>
    </ligand>
</feature>
<comment type="similarity">
    <text evidence="6">Belongs to the GdpP/PdeA phosphodiesterase family.</text>
</comment>
<reference evidence="10 11" key="1">
    <citation type="submission" date="2019-03" db="EMBL/GenBank/DDBJ databases">
        <title>Genomic Encyclopedia of Type Strains, Phase IV (KMG-IV): sequencing the most valuable type-strain genomes for metagenomic binning, comparative biology and taxonomic classification.</title>
        <authorList>
            <person name="Goeker M."/>
        </authorList>
    </citation>
    <scope>NUCLEOTIDE SEQUENCE [LARGE SCALE GENOMIC DNA]</scope>
    <source>
        <strain evidence="10 11">DSM 100013</strain>
    </source>
</reference>
<name>A0A4R2TFB7_9FIRM</name>
<evidence type="ECO:0000313" key="11">
    <source>
        <dbReference type="Proteomes" id="UP000295504"/>
    </source>
</evidence>
<dbReference type="Pfam" id="PF01368">
    <property type="entry name" value="DHH"/>
    <property type="match status" value="1"/>
</dbReference>
<keyword evidence="3 8" id="KW-0812">Transmembrane</keyword>
<dbReference type="InterPro" id="IPR000160">
    <property type="entry name" value="GGDEF_dom"/>
</dbReference>
<evidence type="ECO:0000313" key="10">
    <source>
        <dbReference type="EMBL" id="TCQ02260.1"/>
    </source>
</evidence>
<dbReference type="Pfam" id="PF24898">
    <property type="entry name" value="GGDEF_GdpP"/>
    <property type="match status" value="1"/>
</dbReference>
<evidence type="ECO:0000259" key="9">
    <source>
        <dbReference type="PROSITE" id="PS50887"/>
    </source>
</evidence>
<dbReference type="GO" id="GO:0003676">
    <property type="term" value="F:nucleic acid binding"/>
    <property type="evidence" value="ECO:0007669"/>
    <property type="project" value="UniProtKB-UniRule"/>
</dbReference>
<dbReference type="PANTHER" id="PTHR47618">
    <property type="entry name" value="BIFUNCTIONAL OLIGORIBONUCLEASE AND PAP PHOSPHATASE NRNA"/>
    <property type="match status" value="1"/>
</dbReference>
<dbReference type="Gene3D" id="3.90.1640.10">
    <property type="entry name" value="inorganic pyrophosphatase (n-terminal core)"/>
    <property type="match status" value="1"/>
</dbReference>
<feature type="binding site" evidence="7">
    <location>
        <position position="361"/>
    </location>
    <ligand>
        <name>Mn(2+)</name>
        <dbReference type="ChEBI" id="CHEBI:29035"/>
        <label>2</label>
    </ligand>
</feature>
<dbReference type="Gene3D" id="3.30.450.20">
    <property type="entry name" value="PAS domain"/>
    <property type="match status" value="1"/>
</dbReference>
<evidence type="ECO:0000256" key="8">
    <source>
        <dbReference type="SAM" id="Phobius"/>
    </source>
</evidence>
<dbReference type="EC" id="3.1.4.-" evidence="6"/>
<evidence type="ECO:0000256" key="5">
    <source>
        <dbReference type="ARBA" id="ARBA00023136"/>
    </source>
</evidence>
<dbReference type="PANTHER" id="PTHR47618:SF2">
    <property type="entry name" value="CYCLIC-DI-AMP PHOSPHODIESTERASE GDPP"/>
    <property type="match status" value="1"/>
</dbReference>
<gene>
    <name evidence="10" type="ORF">EDD79_101735</name>
</gene>
<comment type="subcellular location">
    <subcellularLocation>
        <location evidence="1">Cell membrane</location>
        <topology evidence="1">Multi-pass membrane protein</topology>
    </subcellularLocation>
</comment>
<dbReference type="Pfam" id="PF21370">
    <property type="entry name" value="PAS_GdpP"/>
    <property type="match status" value="1"/>
</dbReference>
<organism evidence="10 11">
    <name type="scientific">Serpentinicella alkaliphila</name>
    <dbReference type="NCBI Taxonomy" id="1734049"/>
    <lineage>
        <taxon>Bacteria</taxon>
        <taxon>Bacillati</taxon>
        <taxon>Bacillota</taxon>
        <taxon>Clostridia</taxon>
        <taxon>Peptostreptococcales</taxon>
        <taxon>Natronincolaceae</taxon>
        <taxon>Serpentinicella</taxon>
    </lineage>
</organism>
<dbReference type="InterPro" id="IPR003156">
    <property type="entry name" value="DHHA1_dom"/>
</dbReference>
<dbReference type="GO" id="GO:0106409">
    <property type="term" value="F:cyclic-di-AMP phosphodiesterase activity"/>
    <property type="evidence" value="ECO:0007669"/>
    <property type="project" value="RHEA"/>
</dbReference>
<dbReference type="SUPFAM" id="SSF64182">
    <property type="entry name" value="DHH phosphoesterases"/>
    <property type="match status" value="1"/>
</dbReference>
<keyword evidence="6" id="KW-0378">Hydrolase</keyword>
<feature type="transmembrane region" description="Helical" evidence="8">
    <location>
        <begin position="16"/>
        <end position="48"/>
    </location>
</feature>
<dbReference type="PROSITE" id="PS50887">
    <property type="entry name" value="GGDEF"/>
    <property type="match status" value="1"/>
</dbReference>
<dbReference type="InterPro" id="IPR043128">
    <property type="entry name" value="Rev_trsase/Diguanyl_cyclase"/>
</dbReference>